<evidence type="ECO:0000313" key="3">
    <source>
        <dbReference type="Proteomes" id="UP000119730"/>
    </source>
</evidence>
<proteinExistence type="predicted"/>
<dbReference type="EMBL" id="JQ610669">
    <property type="protein sequence ID" value="AFX73380.1"/>
    <property type="molecule type" value="Genomic_RNA"/>
</dbReference>
<dbReference type="RefSeq" id="YP_009507714.1">
    <property type="nucleotide sequence ID" value="NC_038601.1"/>
</dbReference>
<evidence type="ECO:0000256" key="1">
    <source>
        <dbReference type="ARBA" id="ARBA00014071"/>
    </source>
</evidence>
<keyword evidence="3" id="KW-1185">Reference proteome</keyword>
<protein>
    <recommendedName>
        <fullName evidence="1">Non-structural protein NS1</fullName>
    </recommendedName>
</protein>
<reference evidence="2 3" key="1">
    <citation type="submission" date="2012-02" db="EMBL/GenBank/DDBJ databases">
        <title>The genome sequences of Lebombo, Orungo and Changuinola viruses (genus Orbivirus, family Reoviridae).</title>
        <authorList>
            <person name="Attoui H."/>
            <person name="Mohd Jaafar F."/>
            <person name="Mertens P.P.C."/>
            <person name="Belhouchet M."/>
        </authorList>
    </citation>
    <scope>NUCLEOTIDE SEQUENCE [LARGE SCALE GENOMIC DNA]</scope>
    <source>
        <strain evidence="2">SAAR 3896</strain>
    </source>
</reference>
<dbReference type="InterPro" id="IPR002630">
    <property type="entry name" value="Orbi_NS1"/>
</dbReference>
<organism evidence="2 3">
    <name type="scientific">Lebombo virus</name>
    <dbReference type="NCBI Taxonomy" id="40057"/>
    <lineage>
        <taxon>Viruses</taxon>
        <taxon>Riboviria</taxon>
        <taxon>Orthornavirae</taxon>
        <taxon>Duplornaviricota</taxon>
        <taxon>Resentoviricetes</taxon>
        <taxon>Reovirales</taxon>
        <taxon>Sedoreoviridae</taxon>
        <taxon>Orbivirus</taxon>
        <taxon>Orbivirus lebomboense</taxon>
    </lineage>
</organism>
<sequence length="549" mass="63040">MEQFLESFQIHGEKSIIFQLFSSISKEWNCSHLSRECMVKGVCARQFFNSLCDQALANQDFQMAEQLEDIATIAMHDRERVWLNAIKSASITPKTDLELEGSMAVAELERLYNRYGTKDAFMTLKTRKRLARVATDDSLSMLSYFYVPVNGNAVSAVSHLTRFGDIGIAFVERTEVTGFVAFDQREIQRVLDRLRATVATQEPRCPFTGVHKHVAYMMFLPKTALELFQDKEKVVHLMRVAQQDTKMITAMRTQAYPRLMLQRYGVDPCFDFALHHLHLGEIPYGTGTTNLVLHRFFTDGGSDWRTWCLPLVVMRTARLGKALGAQICEYITQKSSCQICFLVERGCDTIPITDVRLAEMTGGDEVVYGRPIRHDDEDYIPDLRLLRAGEVYRRVGPHYLAQRVSTSREALIVSAKELHRSVRGDEHWGTVQWRKNVVNLVRLVLYWFPTSDERTQIFNLWCFALFGMVPRQDGKYTNWDDQGDFLNMMMSTQDVAPRVVGILYKAMLDLALLHLQSTAVPGVPPIDLMRSEELEIVEPVNFNFHYLQM</sequence>
<evidence type="ECO:0000313" key="2">
    <source>
        <dbReference type="EMBL" id="AFX73380.1"/>
    </source>
</evidence>
<dbReference type="OrthoDB" id="4830at10239"/>
<accession>W5QLY2</accession>
<name>W5QLY2_9REOV</name>
<dbReference type="GeneID" id="37618738"/>
<dbReference type="KEGG" id="vg:37618738"/>
<dbReference type="Proteomes" id="UP000119730">
    <property type="component" value="Genome"/>
</dbReference>
<dbReference type="Pfam" id="PF01718">
    <property type="entry name" value="Orbi_NS1"/>
    <property type="match status" value="1"/>
</dbReference>